<proteinExistence type="predicted"/>
<comment type="caution">
    <text evidence="1">The sequence shown here is derived from an EMBL/GenBank/DDBJ whole genome shotgun (WGS) entry which is preliminary data.</text>
</comment>
<evidence type="ECO:0008006" key="3">
    <source>
        <dbReference type="Google" id="ProtNLM"/>
    </source>
</evidence>
<protein>
    <recommendedName>
        <fullName evidence="3">N-acetyltransferase domain-containing protein</fullName>
    </recommendedName>
</protein>
<evidence type="ECO:0000313" key="1">
    <source>
        <dbReference type="EMBL" id="MFB9572376.1"/>
    </source>
</evidence>
<sequence>MDLRTFAFDDRSDLHGQAAEVFSADWPEFIFHDTVADQQMDRVRQWFGELNLLLVDGEDQILAGGWGVPVCWDGSLDDLPGGYDESLVRAVALREAGGRADTLVIAAAQVRGDLQGRGLAAEMLGLLASAGERAGLARVIAPVRPTLKARYPLTAMDEFISWTRADGAPLDPWLRTHHRMGARVLCAAERSMTMKGSVADWEEWVGFALPASGSYVVPGALAPLMIDCTTDQGELVEPNVWVQHR</sequence>
<dbReference type="RefSeq" id="WP_345512048.1">
    <property type="nucleotide sequence ID" value="NZ_BAAAXD010000013.1"/>
</dbReference>
<dbReference type="EMBL" id="JBHMCG010000038">
    <property type="protein sequence ID" value="MFB9572376.1"/>
    <property type="molecule type" value="Genomic_DNA"/>
</dbReference>
<dbReference type="Proteomes" id="UP001589710">
    <property type="component" value="Unassembled WGS sequence"/>
</dbReference>
<dbReference type="SUPFAM" id="SSF55729">
    <property type="entry name" value="Acyl-CoA N-acyltransferases (Nat)"/>
    <property type="match status" value="1"/>
</dbReference>
<gene>
    <name evidence="1" type="ORF">ACFFTL_08570</name>
</gene>
<dbReference type="InterPro" id="IPR016181">
    <property type="entry name" value="Acyl_CoA_acyltransferase"/>
</dbReference>
<evidence type="ECO:0000313" key="2">
    <source>
        <dbReference type="Proteomes" id="UP001589710"/>
    </source>
</evidence>
<accession>A0ABV5R4S1</accession>
<reference evidence="1 2" key="1">
    <citation type="submission" date="2024-09" db="EMBL/GenBank/DDBJ databases">
        <authorList>
            <person name="Sun Q."/>
            <person name="Mori K."/>
        </authorList>
    </citation>
    <scope>NUCLEOTIDE SEQUENCE [LARGE SCALE GENOMIC DNA]</scope>
    <source>
        <strain evidence="1 2">JCM 3331</strain>
    </source>
</reference>
<keyword evidence="2" id="KW-1185">Reference proteome</keyword>
<organism evidence="1 2">
    <name type="scientific">Streptomyces yanii</name>
    <dbReference type="NCBI Taxonomy" id="78510"/>
    <lineage>
        <taxon>Bacteria</taxon>
        <taxon>Bacillati</taxon>
        <taxon>Actinomycetota</taxon>
        <taxon>Actinomycetes</taxon>
        <taxon>Kitasatosporales</taxon>
        <taxon>Streptomycetaceae</taxon>
        <taxon>Streptomyces</taxon>
    </lineage>
</organism>
<dbReference type="Gene3D" id="3.40.630.30">
    <property type="match status" value="1"/>
</dbReference>
<name>A0ABV5R4S1_9ACTN</name>